<gene>
    <name evidence="1" type="ORF">LzC2_20730</name>
</gene>
<keyword evidence="2" id="KW-1185">Reference proteome</keyword>
<accession>A0ABX1VD67</accession>
<comment type="caution">
    <text evidence="1">The sequence shown here is derived from an EMBL/GenBank/DDBJ whole genome shotgun (WGS) entry which is preliminary data.</text>
</comment>
<name>A0ABX1VD67_9PLAN</name>
<dbReference type="EMBL" id="WTPX01000057">
    <property type="protein sequence ID" value="NNJ25994.1"/>
    <property type="molecule type" value="Genomic_DNA"/>
</dbReference>
<dbReference type="RefSeq" id="WP_171186570.1">
    <property type="nucleotide sequence ID" value="NZ_WTPX01000057.1"/>
</dbReference>
<dbReference type="Proteomes" id="UP000609651">
    <property type="component" value="Unassembled WGS sequence"/>
</dbReference>
<proteinExistence type="predicted"/>
<evidence type="ECO:0008006" key="3">
    <source>
        <dbReference type="Google" id="ProtNLM"/>
    </source>
</evidence>
<evidence type="ECO:0000313" key="2">
    <source>
        <dbReference type="Proteomes" id="UP000609651"/>
    </source>
</evidence>
<organism evidence="1 2">
    <name type="scientific">Alienimonas chondri</name>
    <dbReference type="NCBI Taxonomy" id="2681879"/>
    <lineage>
        <taxon>Bacteria</taxon>
        <taxon>Pseudomonadati</taxon>
        <taxon>Planctomycetota</taxon>
        <taxon>Planctomycetia</taxon>
        <taxon>Planctomycetales</taxon>
        <taxon>Planctomycetaceae</taxon>
        <taxon>Alienimonas</taxon>
    </lineage>
</organism>
<reference evidence="1 2" key="1">
    <citation type="journal article" date="2020" name="Syst. Appl. Microbiol.">
        <title>Alienimonas chondri sp. nov., a novel planctomycete isolated from the biofilm of the red alga Chondrus crispus.</title>
        <authorList>
            <person name="Vitorino I."/>
            <person name="Albuquerque L."/>
            <person name="Wiegand S."/>
            <person name="Kallscheuer N."/>
            <person name="da Costa M.S."/>
            <person name="Lobo-da-Cunha A."/>
            <person name="Jogler C."/>
            <person name="Lage O.M."/>
        </authorList>
    </citation>
    <scope>NUCLEOTIDE SEQUENCE [LARGE SCALE GENOMIC DNA]</scope>
    <source>
        <strain evidence="1 2">LzC2</strain>
    </source>
</reference>
<sequence length="92" mass="9749">MTARFIAALALILAVAQVDIALRRRTNGLHAQSAARAAAGDELRERRARLRLETGLAAEAVADAPVGRGLLERAASASPDAAPVDAPLLWWR</sequence>
<evidence type="ECO:0000313" key="1">
    <source>
        <dbReference type="EMBL" id="NNJ25994.1"/>
    </source>
</evidence>
<protein>
    <recommendedName>
        <fullName evidence="3">Cell division protein FtsL</fullName>
    </recommendedName>
</protein>